<dbReference type="Pfam" id="PF10048">
    <property type="entry name" value="DUF2282"/>
    <property type="match status" value="1"/>
</dbReference>
<comment type="caution">
    <text evidence="2">The sequence shown here is derived from an EMBL/GenBank/DDBJ whole genome shotgun (WGS) entry which is preliminary data.</text>
</comment>
<gene>
    <name evidence="2" type="ORF">GJ699_24675</name>
</gene>
<keyword evidence="3" id="KW-1185">Reference proteome</keyword>
<protein>
    <submittedName>
        <fullName evidence="2">DUF2282 domain-containing protein</fullName>
    </submittedName>
</protein>
<proteinExistence type="predicted"/>
<dbReference type="RefSeq" id="WP_154381346.1">
    <property type="nucleotide sequence ID" value="NZ_WKJK01000015.1"/>
</dbReference>
<evidence type="ECO:0000313" key="2">
    <source>
        <dbReference type="EMBL" id="MRW93192.1"/>
    </source>
</evidence>
<reference evidence="2 3" key="1">
    <citation type="submission" date="2019-11" db="EMBL/GenBank/DDBJ databases">
        <title>Novel species isolated from a subtropical stream in China.</title>
        <authorList>
            <person name="Lu H."/>
        </authorList>
    </citation>
    <scope>NUCLEOTIDE SEQUENCE [LARGE SCALE GENOMIC DNA]</scope>
    <source>
        <strain evidence="2 3">FT80W</strain>
    </source>
</reference>
<sequence>MKHSNTALAAALALSLAALAGSTHAAETKAEAKAEAKKPTEKCFGVSKAGQNDCAAGAGTSCAGTAKSDYQGNAWVLVDKGTCTKIKTPKGFGSLTPR</sequence>
<dbReference type="AlphaFoldDB" id="A0A6I2L6C2"/>
<dbReference type="Proteomes" id="UP000433309">
    <property type="component" value="Unassembled WGS sequence"/>
</dbReference>
<accession>A0A6I2L6C2</accession>
<keyword evidence="1" id="KW-0732">Signal</keyword>
<dbReference type="EMBL" id="WKJK01000015">
    <property type="protein sequence ID" value="MRW93192.1"/>
    <property type="molecule type" value="Genomic_DNA"/>
</dbReference>
<dbReference type="InterPro" id="IPR018740">
    <property type="entry name" value="DUF2282_membr"/>
</dbReference>
<feature type="chain" id="PRO_5026334279" evidence="1">
    <location>
        <begin position="26"/>
        <end position="98"/>
    </location>
</feature>
<name>A0A6I2L6C2_9BURK</name>
<feature type="signal peptide" evidence="1">
    <location>
        <begin position="1"/>
        <end position="25"/>
    </location>
</feature>
<evidence type="ECO:0000313" key="3">
    <source>
        <dbReference type="Proteomes" id="UP000433309"/>
    </source>
</evidence>
<organism evidence="2 3">
    <name type="scientific">Duganella guangzhouensis</name>
    <dbReference type="NCBI Taxonomy" id="2666084"/>
    <lineage>
        <taxon>Bacteria</taxon>
        <taxon>Pseudomonadati</taxon>
        <taxon>Pseudomonadota</taxon>
        <taxon>Betaproteobacteria</taxon>
        <taxon>Burkholderiales</taxon>
        <taxon>Oxalobacteraceae</taxon>
        <taxon>Telluria group</taxon>
        <taxon>Duganella</taxon>
    </lineage>
</organism>
<evidence type="ECO:0000256" key="1">
    <source>
        <dbReference type="SAM" id="SignalP"/>
    </source>
</evidence>